<evidence type="ECO:0000256" key="5">
    <source>
        <dbReference type="HAMAP-Rule" id="MF_01328"/>
    </source>
</evidence>
<keyword evidence="3 5" id="KW-0687">Ribonucleoprotein</keyword>
<keyword evidence="5" id="KW-0694">RNA-binding</keyword>
<feature type="compositionally biased region" description="Basic residues" evidence="6">
    <location>
        <begin position="53"/>
        <end position="76"/>
    </location>
</feature>
<evidence type="ECO:0000313" key="8">
    <source>
        <dbReference type="Proteomes" id="UP000176650"/>
    </source>
</evidence>
<dbReference type="PANTHER" id="PTHR10746">
    <property type="entry name" value="50S RIBOSOMAL PROTEIN L4"/>
    <property type="match status" value="1"/>
</dbReference>
<dbReference type="HAMAP" id="MF_01328_B">
    <property type="entry name" value="Ribosomal_uL4_B"/>
    <property type="match status" value="1"/>
</dbReference>
<comment type="function">
    <text evidence="5">One of the primary rRNA binding proteins, this protein initially binds near the 5'-end of the 23S rRNA. It is important during the early stages of 50S assembly. It makes multiple contacts with different domains of the 23S rRNA in the assembled 50S subunit and ribosome.</text>
</comment>
<evidence type="ECO:0000256" key="6">
    <source>
        <dbReference type="SAM" id="MobiDB-lite"/>
    </source>
</evidence>
<dbReference type="NCBIfam" id="TIGR03953">
    <property type="entry name" value="rplD_bact"/>
    <property type="match status" value="1"/>
</dbReference>
<feature type="region of interest" description="Disordered" evidence="6">
    <location>
        <begin position="227"/>
        <end position="271"/>
    </location>
</feature>
<keyword evidence="2 5" id="KW-0689">Ribosomal protein</keyword>
<proteinExistence type="inferred from homology"/>
<feature type="compositionally biased region" description="Basic residues" evidence="6">
    <location>
        <begin position="238"/>
        <end position="271"/>
    </location>
</feature>
<dbReference type="InterPro" id="IPR002136">
    <property type="entry name" value="Ribosomal_uL4"/>
</dbReference>
<evidence type="ECO:0000256" key="3">
    <source>
        <dbReference type="ARBA" id="ARBA00023274"/>
    </source>
</evidence>
<dbReference type="AlphaFoldDB" id="A0A1F5BU55"/>
<dbReference type="GO" id="GO:0019843">
    <property type="term" value="F:rRNA binding"/>
    <property type="evidence" value="ECO:0007669"/>
    <property type="project" value="UniProtKB-UniRule"/>
</dbReference>
<dbReference type="Proteomes" id="UP000176650">
    <property type="component" value="Unassembled WGS sequence"/>
</dbReference>
<dbReference type="Gene3D" id="3.40.1370.10">
    <property type="match status" value="1"/>
</dbReference>
<dbReference type="GO" id="GO:1990904">
    <property type="term" value="C:ribonucleoprotein complex"/>
    <property type="evidence" value="ECO:0007669"/>
    <property type="project" value="UniProtKB-KW"/>
</dbReference>
<organism evidence="7 8">
    <name type="scientific">Candidatus Azambacteria bacterium RIFCSPLOWO2_01_FULL_46_25</name>
    <dbReference type="NCBI Taxonomy" id="1797298"/>
    <lineage>
        <taxon>Bacteria</taxon>
        <taxon>Candidatus Azamiibacteriota</taxon>
    </lineage>
</organism>
<evidence type="ECO:0000256" key="4">
    <source>
        <dbReference type="ARBA" id="ARBA00035244"/>
    </source>
</evidence>
<evidence type="ECO:0000256" key="1">
    <source>
        <dbReference type="ARBA" id="ARBA00010528"/>
    </source>
</evidence>
<dbReference type="PANTHER" id="PTHR10746:SF6">
    <property type="entry name" value="LARGE RIBOSOMAL SUBUNIT PROTEIN UL4M"/>
    <property type="match status" value="1"/>
</dbReference>
<comment type="function">
    <text evidence="5">Forms part of the polypeptide exit tunnel.</text>
</comment>
<dbReference type="STRING" id="1797298.A2988_01530"/>
<name>A0A1F5BU55_9BACT</name>
<evidence type="ECO:0000256" key="2">
    <source>
        <dbReference type="ARBA" id="ARBA00022980"/>
    </source>
</evidence>
<dbReference type="EMBL" id="MEYS01000002">
    <property type="protein sequence ID" value="OGD34141.1"/>
    <property type="molecule type" value="Genomic_DNA"/>
</dbReference>
<accession>A0A1F5BU55</accession>
<feature type="region of interest" description="Disordered" evidence="6">
    <location>
        <begin position="53"/>
        <end position="85"/>
    </location>
</feature>
<comment type="caution">
    <text evidence="7">The sequence shown here is derived from an EMBL/GenBank/DDBJ whole genome shotgun (WGS) entry which is preliminary data.</text>
</comment>
<protein>
    <recommendedName>
        <fullName evidence="4 5">Large ribosomal subunit protein uL4</fullName>
    </recommendedName>
</protein>
<dbReference type="GO" id="GO:0005840">
    <property type="term" value="C:ribosome"/>
    <property type="evidence" value="ECO:0007669"/>
    <property type="project" value="UniProtKB-KW"/>
</dbReference>
<dbReference type="InterPro" id="IPR023574">
    <property type="entry name" value="Ribosomal_uL4_dom_sf"/>
</dbReference>
<sequence>METTLYNQEGKTVGTYALPEGIFNVPMNTDVLHQALIAQESNARSVIAHTKNRAQVRGGGRKPWRQKGTGRARHGSTRSPLWKGGGVSFGPSNERDFSLKINKKQKQKALFMALSSKVKEAKLALLDVLSLPEIKTKKAFEVLHIISDAAFGGAGSRKMLVVLPKSDQTIALSVRNIPQVKVLVADSLNVKDLLSYRYVVMVKDAVSVIERTYTQLAPGKKAAKTAAIAPKKPVSAKSAKRALKKSSRKATGAKKAKKTVTKKKPASGKAK</sequence>
<dbReference type="SUPFAM" id="SSF52166">
    <property type="entry name" value="Ribosomal protein L4"/>
    <property type="match status" value="1"/>
</dbReference>
<evidence type="ECO:0000313" key="7">
    <source>
        <dbReference type="EMBL" id="OGD34141.1"/>
    </source>
</evidence>
<comment type="similarity">
    <text evidence="1 5">Belongs to the universal ribosomal protein uL4 family.</text>
</comment>
<dbReference type="GO" id="GO:0006412">
    <property type="term" value="P:translation"/>
    <property type="evidence" value="ECO:0007669"/>
    <property type="project" value="UniProtKB-UniRule"/>
</dbReference>
<gene>
    <name evidence="5" type="primary">rplD</name>
    <name evidence="7" type="ORF">A2988_01530</name>
</gene>
<dbReference type="InterPro" id="IPR013005">
    <property type="entry name" value="Ribosomal_uL4-like"/>
</dbReference>
<dbReference type="Pfam" id="PF00573">
    <property type="entry name" value="Ribosomal_L4"/>
    <property type="match status" value="1"/>
</dbReference>
<comment type="subunit">
    <text evidence="5">Part of the 50S ribosomal subunit.</text>
</comment>
<feature type="compositionally biased region" description="Low complexity" evidence="6">
    <location>
        <begin position="227"/>
        <end position="237"/>
    </location>
</feature>
<keyword evidence="5" id="KW-0699">rRNA-binding</keyword>
<reference evidence="7 8" key="1">
    <citation type="journal article" date="2016" name="Nat. Commun.">
        <title>Thousands of microbial genomes shed light on interconnected biogeochemical processes in an aquifer system.</title>
        <authorList>
            <person name="Anantharaman K."/>
            <person name="Brown C.T."/>
            <person name="Hug L.A."/>
            <person name="Sharon I."/>
            <person name="Castelle C.J."/>
            <person name="Probst A.J."/>
            <person name="Thomas B.C."/>
            <person name="Singh A."/>
            <person name="Wilkins M.J."/>
            <person name="Karaoz U."/>
            <person name="Brodie E.L."/>
            <person name="Williams K.H."/>
            <person name="Hubbard S.S."/>
            <person name="Banfield J.F."/>
        </authorList>
    </citation>
    <scope>NUCLEOTIDE SEQUENCE [LARGE SCALE GENOMIC DNA]</scope>
</reference>
<dbReference type="GO" id="GO:0003735">
    <property type="term" value="F:structural constituent of ribosome"/>
    <property type="evidence" value="ECO:0007669"/>
    <property type="project" value="InterPro"/>
</dbReference>